<evidence type="ECO:0000313" key="2">
    <source>
        <dbReference type="EMBL" id="ORY46895.1"/>
    </source>
</evidence>
<sequence>MSPNLRFSSHLYRAFSHSPLLKVLVILAALVGVQFGQYLALPSSQRCELQHSYKSDSNKPSSLSSNYTLVCLILACFLN</sequence>
<gene>
    <name evidence="2" type="ORF">BCR33DRAFT_112076</name>
</gene>
<protein>
    <submittedName>
        <fullName evidence="2">Uncharacterized protein</fullName>
    </submittedName>
</protein>
<dbReference type="AlphaFoldDB" id="A0A1Y2CKP3"/>
<keyword evidence="1" id="KW-0812">Transmembrane</keyword>
<comment type="caution">
    <text evidence="2">The sequence shown here is derived from an EMBL/GenBank/DDBJ whole genome shotgun (WGS) entry which is preliminary data.</text>
</comment>
<evidence type="ECO:0000256" key="1">
    <source>
        <dbReference type="SAM" id="Phobius"/>
    </source>
</evidence>
<name>A0A1Y2CKP3_9FUNG</name>
<proteinExistence type="predicted"/>
<keyword evidence="1" id="KW-0472">Membrane</keyword>
<dbReference type="EMBL" id="MCGO01000015">
    <property type="protein sequence ID" value="ORY46895.1"/>
    <property type="molecule type" value="Genomic_DNA"/>
</dbReference>
<evidence type="ECO:0000313" key="3">
    <source>
        <dbReference type="Proteomes" id="UP000193642"/>
    </source>
</evidence>
<dbReference type="Proteomes" id="UP000193642">
    <property type="component" value="Unassembled WGS sequence"/>
</dbReference>
<organism evidence="2 3">
    <name type="scientific">Rhizoclosmatium globosum</name>
    <dbReference type="NCBI Taxonomy" id="329046"/>
    <lineage>
        <taxon>Eukaryota</taxon>
        <taxon>Fungi</taxon>
        <taxon>Fungi incertae sedis</taxon>
        <taxon>Chytridiomycota</taxon>
        <taxon>Chytridiomycota incertae sedis</taxon>
        <taxon>Chytridiomycetes</taxon>
        <taxon>Chytridiales</taxon>
        <taxon>Chytriomycetaceae</taxon>
        <taxon>Rhizoclosmatium</taxon>
    </lineage>
</organism>
<keyword evidence="1" id="KW-1133">Transmembrane helix</keyword>
<accession>A0A1Y2CKP3</accession>
<reference evidence="2 3" key="1">
    <citation type="submission" date="2016-07" db="EMBL/GenBank/DDBJ databases">
        <title>Pervasive Adenine N6-methylation of Active Genes in Fungi.</title>
        <authorList>
            <consortium name="DOE Joint Genome Institute"/>
            <person name="Mondo S.J."/>
            <person name="Dannebaum R.O."/>
            <person name="Kuo R.C."/>
            <person name="Labutti K."/>
            <person name="Haridas S."/>
            <person name="Kuo A."/>
            <person name="Salamov A."/>
            <person name="Ahrendt S.R."/>
            <person name="Lipzen A."/>
            <person name="Sullivan W."/>
            <person name="Andreopoulos W.B."/>
            <person name="Clum A."/>
            <person name="Lindquist E."/>
            <person name="Daum C."/>
            <person name="Ramamoorthy G.K."/>
            <person name="Gryganskyi A."/>
            <person name="Culley D."/>
            <person name="Magnuson J.K."/>
            <person name="James T.Y."/>
            <person name="O'Malley M.A."/>
            <person name="Stajich J.E."/>
            <person name="Spatafora J.W."/>
            <person name="Visel A."/>
            <person name="Grigoriev I.V."/>
        </authorList>
    </citation>
    <scope>NUCLEOTIDE SEQUENCE [LARGE SCALE GENOMIC DNA]</scope>
    <source>
        <strain evidence="2 3">JEL800</strain>
    </source>
</reference>
<keyword evidence="3" id="KW-1185">Reference proteome</keyword>
<feature type="transmembrane region" description="Helical" evidence="1">
    <location>
        <begin position="20"/>
        <end position="41"/>
    </location>
</feature>